<evidence type="ECO:0000313" key="2">
    <source>
        <dbReference type="Proteomes" id="UP000218831"/>
    </source>
</evidence>
<organism evidence="1 2">
    <name type="scientific">Fodinibius salipaludis</name>
    <dbReference type="NCBI Taxonomy" id="2032627"/>
    <lineage>
        <taxon>Bacteria</taxon>
        <taxon>Pseudomonadati</taxon>
        <taxon>Balneolota</taxon>
        <taxon>Balneolia</taxon>
        <taxon>Balneolales</taxon>
        <taxon>Balneolaceae</taxon>
        <taxon>Fodinibius</taxon>
    </lineage>
</organism>
<name>A0A2A2G7A3_9BACT</name>
<protein>
    <recommendedName>
        <fullName evidence="3">Type 4 fimbrial biogenesis protein PilX N-terminal domain-containing protein</fullName>
    </recommendedName>
</protein>
<proteinExistence type="predicted"/>
<dbReference type="EMBL" id="NSKE01000014">
    <property type="protein sequence ID" value="PAU92742.1"/>
    <property type="molecule type" value="Genomic_DNA"/>
</dbReference>
<evidence type="ECO:0008006" key="3">
    <source>
        <dbReference type="Google" id="ProtNLM"/>
    </source>
</evidence>
<dbReference type="RefSeq" id="WP_141239956.1">
    <property type="nucleotide sequence ID" value="NZ_NSKE01000014.1"/>
</dbReference>
<keyword evidence="2" id="KW-1185">Reference proteome</keyword>
<gene>
    <name evidence="1" type="ORF">CK503_15370</name>
</gene>
<reference evidence="1 2" key="1">
    <citation type="submission" date="2017-08" db="EMBL/GenBank/DDBJ databases">
        <title>Aliifodinibius alkalisoli sp. nov., isolated from saline alkaline soil.</title>
        <authorList>
            <person name="Liu D."/>
            <person name="Zhang G."/>
        </authorList>
    </citation>
    <scope>NUCLEOTIDE SEQUENCE [LARGE SCALE GENOMIC DNA]</scope>
    <source>
        <strain evidence="1 2">WN023</strain>
    </source>
</reference>
<dbReference type="Proteomes" id="UP000218831">
    <property type="component" value="Unassembled WGS sequence"/>
</dbReference>
<comment type="caution">
    <text evidence="1">The sequence shown here is derived from an EMBL/GenBank/DDBJ whole genome shotgun (WGS) entry which is preliminary data.</text>
</comment>
<accession>A0A2A2G7A3</accession>
<sequence length="375" mass="40582">MGRAMLIICAGMLVALGIVAMGTSSQGKLMTEKTVEYAQKTQALNAAHTAIQIVTQEINKKGIENMDQQYVDDRNSSNSWTPSTVNSADIVLSIEFLNSDWDTNPYFEEDKLRVISKATIDNKYEANVKSVYVVAPFSNLVPDFAGALQLPTGYGSLSVDGNAHDINGTDPDCSESRPPIAVNNSQTKDGLQSHDLNLDGDIAVDNQLDYEPTDELIARLENSENATTVTSDYSENLGTAEKPGVFFIDGQVSLTGQQSEGYGIMVIKDSAHMDYEDQDGNTVSIRGNFEFNGLVIFENAQLFDGSGTPTINGSVLVGDTDPEDTNEIEVDLSGNISINYTCAGEKYAKMGAANTVKQNKYTRVVSSEETSLVKN</sequence>
<dbReference type="OrthoDB" id="1523473at2"/>
<evidence type="ECO:0000313" key="1">
    <source>
        <dbReference type="EMBL" id="PAU92742.1"/>
    </source>
</evidence>
<dbReference type="AlphaFoldDB" id="A0A2A2G7A3"/>